<dbReference type="InterPro" id="IPR014757">
    <property type="entry name" value="Tscrpt_reg_IclR_C"/>
</dbReference>
<dbReference type="SUPFAM" id="SSF55781">
    <property type="entry name" value="GAF domain-like"/>
    <property type="match status" value="1"/>
</dbReference>
<gene>
    <name evidence="2" type="ORF">GCM10009533_39800</name>
</gene>
<dbReference type="Gene3D" id="3.30.450.40">
    <property type="match status" value="1"/>
</dbReference>
<proteinExistence type="predicted"/>
<sequence length="118" mass="12984">MRTSVHIGLRPRVGVVAPVSVVLPRGRESAHGLQVRHRSAALDEVGQLGWAYTVGEYDPGVATLAVPVFLRDEPYGSLSVGWSAERFDRDPADWVDLLRDVSSRIRHRLTCPAARRGS</sequence>
<feature type="domain" description="IclR-ED" evidence="1">
    <location>
        <begin position="41"/>
        <end position="105"/>
    </location>
</feature>
<name>A0ABN1D7N9_SACER</name>
<dbReference type="InterPro" id="IPR029016">
    <property type="entry name" value="GAF-like_dom_sf"/>
</dbReference>
<organism evidence="2 3">
    <name type="scientific">Saccharopolyspora erythraea</name>
    <name type="common">Streptomyces erythraeus</name>
    <dbReference type="NCBI Taxonomy" id="1836"/>
    <lineage>
        <taxon>Bacteria</taxon>
        <taxon>Bacillati</taxon>
        <taxon>Actinomycetota</taxon>
        <taxon>Actinomycetes</taxon>
        <taxon>Pseudonocardiales</taxon>
        <taxon>Pseudonocardiaceae</taxon>
        <taxon>Saccharopolyspora</taxon>
    </lineage>
</organism>
<comment type="caution">
    <text evidence="2">The sequence shown here is derived from an EMBL/GenBank/DDBJ whole genome shotgun (WGS) entry which is preliminary data.</text>
</comment>
<keyword evidence="3" id="KW-1185">Reference proteome</keyword>
<dbReference type="EMBL" id="BAAAGS010000026">
    <property type="protein sequence ID" value="GAA0536583.1"/>
    <property type="molecule type" value="Genomic_DNA"/>
</dbReference>
<protein>
    <recommendedName>
        <fullName evidence="1">IclR-ED domain-containing protein</fullName>
    </recommendedName>
</protein>
<evidence type="ECO:0000313" key="3">
    <source>
        <dbReference type="Proteomes" id="UP001500729"/>
    </source>
</evidence>
<dbReference type="Proteomes" id="UP001500729">
    <property type="component" value="Unassembled WGS sequence"/>
</dbReference>
<reference evidence="2 3" key="1">
    <citation type="journal article" date="2019" name="Int. J. Syst. Evol. Microbiol.">
        <title>The Global Catalogue of Microorganisms (GCM) 10K type strain sequencing project: providing services to taxonomists for standard genome sequencing and annotation.</title>
        <authorList>
            <consortium name="The Broad Institute Genomics Platform"/>
            <consortium name="The Broad Institute Genome Sequencing Center for Infectious Disease"/>
            <person name="Wu L."/>
            <person name="Ma J."/>
        </authorList>
    </citation>
    <scope>NUCLEOTIDE SEQUENCE [LARGE SCALE GENOMIC DNA]</scope>
    <source>
        <strain evidence="2 3">JCM 10303</strain>
    </source>
</reference>
<dbReference type="Pfam" id="PF01614">
    <property type="entry name" value="IclR_C"/>
    <property type="match status" value="1"/>
</dbReference>
<evidence type="ECO:0000313" key="2">
    <source>
        <dbReference type="EMBL" id="GAA0536583.1"/>
    </source>
</evidence>
<accession>A0ABN1D7N9</accession>
<evidence type="ECO:0000259" key="1">
    <source>
        <dbReference type="Pfam" id="PF01614"/>
    </source>
</evidence>